<gene>
    <name evidence="2" type="ORF">OI18_12505</name>
</gene>
<sequence length="276" mass="30536">MSNSILVLGGTGKTGRRVAERLEQRNIPVRIGSRNARPSFDWNQPSGWPEVLEGISKVYITYQPDLAVPGSADAISAFIEAAKKARIQKLVLLSGRGEKEAQTCESIVADSGMDWTIVRANWFMQNFSEGFFVESIIAGELVIPDVNARDPFVHADDIADVVVAALTDDAHSKKTYELTGPSLLSFEKAVDIIASETGRPVAFRKVSMHEYGKMLREYQVPEDYIWLVKYLFSEVMDGRNESVTGDVKTILGREPVSFEDFVTENTKAGAWNSPAI</sequence>
<dbReference type="Gene3D" id="3.90.25.10">
    <property type="entry name" value="UDP-galactose 4-epimerase, domain 1"/>
    <property type="match status" value="1"/>
</dbReference>
<dbReference type="Pfam" id="PF13460">
    <property type="entry name" value="NAD_binding_10"/>
    <property type="match status" value="1"/>
</dbReference>
<proteinExistence type="predicted"/>
<protein>
    <submittedName>
        <fullName evidence="2">NmrA family transcriptional regulator</fullName>
    </submittedName>
</protein>
<dbReference type="EMBL" id="JSVC01000013">
    <property type="protein sequence ID" value="KIC94426.1"/>
    <property type="molecule type" value="Genomic_DNA"/>
</dbReference>
<evidence type="ECO:0000313" key="3">
    <source>
        <dbReference type="Proteomes" id="UP000031408"/>
    </source>
</evidence>
<dbReference type="RefSeq" id="WP_039140188.1">
    <property type="nucleotide sequence ID" value="NZ_JSVC01000013.1"/>
</dbReference>
<organism evidence="2 3">
    <name type="scientific">Flavihumibacter solisilvae</name>
    <dbReference type="NCBI Taxonomy" id="1349421"/>
    <lineage>
        <taxon>Bacteria</taxon>
        <taxon>Pseudomonadati</taxon>
        <taxon>Bacteroidota</taxon>
        <taxon>Chitinophagia</taxon>
        <taxon>Chitinophagales</taxon>
        <taxon>Chitinophagaceae</taxon>
        <taxon>Flavihumibacter</taxon>
    </lineage>
</organism>
<name>A0A0C1L4B0_9BACT</name>
<dbReference type="InterPro" id="IPR016040">
    <property type="entry name" value="NAD(P)-bd_dom"/>
</dbReference>
<feature type="domain" description="NAD(P)-binding" evidence="1">
    <location>
        <begin position="9"/>
        <end position="168"/>
    </location>
</feature>
<reference evidence="2 3" key="1">
    <citation type="submission" date="2014-11" db="EMBL/GenBank/DDBJ databases">
        <title>Genome sequence of Flavihumibacter solisilvae 3-3.</title>
        <authorList>
            <person name="Zhou G."/>
            <person name="Li M."/>
            <person name="Wang G."/>
        </authorList>
    </citation>
    <scope>NUCLEOTIDE SEQUENCE [LARGE SCALE GENOMIC DNA]</scope>
    <source>
        <strain evidence="2 3">3-3</strain>
    </source>
</reference>
<evidence type="ECO:0000313" key="2">
    <source>
        <dbReference type="EMBL" id="KIC94426.1"/>
    </source>
</evidence>
<dbReference type="OrthoDB" id="9780595at2"/>
<dbReference type="SUPFAM" id="SSF51735">
    <property type="entry name" value="NAD(P)-binding Rossmann-fold domains"/>
    <property type="match status" value="1"/>
</dbReference>
<dbReference type="InterPro" id="IPR036291">
    <property type="entry name" value="NAD(P)-bd_dom_sf"/>
</dbReference>
<dbReference type="Proteomes" id="UP000031408">
    <property type="component" value="Unassembled WGS sequence"/>
</dbReference>
<dbReference type="Gene3D" id="3.40.50.720">
    <property type="entry name" value="NAD(P)-binding Rossmann-like Domain"/>
    <property type="match status" value="1"/>
</dbReference>
<evidence type="ECO:0000259" key="1">
    <source>
        <dbReference type="Pfam" id="PF13460"/>
    </source>
</evidence>
<dbReference type="AlphaFoldDB" id="A0A0C1L4B0"/>
<dbReference type="PANTHER" id="PTHR43162">
    <property type="match status" value="1"/>
</dbReference>
<dbReference type="STRING" id="1349421.OI18_12505"/>
<accession>A0A0C1L4B0</accession>
<comment type="caution">
    <text evidence="2">The sequence shown here is derived from an EMBL/GenBank/DDBJ whole genome shotgun (WGS) entry which is preliminary data.</text>
</comment>
<keyword evidence="3" id="KW-1185">Reference proteome</keyword>
<dbReference type="InterPro" id="IPR051604">
    <property type="entry name" value="Ergot_Alk_Oxidoreductase"/>
</dbReference>
<dbReference type="PANTHER" id="PTHR43162:SF1">
    <property type="entry name" value="PRESTALK A DIFFERENTIATION PROTEIN A"/>
    <property type="match status" value="1"/>
</dbReference>